<reference evidence="8 9" key="1">
    <citation type="submission" date="2022-01" db="EMBL/GenBank/DDBJ databases">
        <title>A chromosome-scale genome assembly of the false clownfish, Amphiprion ocellaris.</title>
        <authorList>
            <person name="Ryu T."/>
        </authorList>
    </citation>
    <scope>NUCLEOTIDE SEQUENCE [LARGE SCALE GENOMIC DNA]</scope>
</reference>
<evidence type="ECO:0000256" key="1">
    <source>
        <dbReference type="ARBA" id="ARBA00004141"/>
    </source>
</evidence>
<feature type="compositionally biased region" description="Polar residues" evidence="5">
    <location>
        <begin position="732"/>
        <end position="744"/>
    </location>
</feature>
<feature type="transmembrane region" description="Helical" evidence="6">
    <location>
        <begin position="609"/>
        <end position="636"/>
    </location>
</feature>
<reference evidence="8" key="2">
    <citation type="submission" date="2025-08" db="UniProtKB">
        <authorList>
            <consortium name="Ensembl"/>
        </authorList>
    </citation>
    <scope>IDENTIFICATION</scope>
</reference>
<evidence type="ECO:0000256" key="6">
    <source>
        <dbReference type="SAM" id="Phobius"/>
    </source>
</evidence>
<feature type="domain" description="Ion transport" evidence="7">
    <location>
        <begin position="391"/>
        <end position="637"/>
    </location>
</feature>
<name>A0AAQ6ABW2_AMPOC</name>
<evidence type="ECO:0000256" key="3">
    <source>
        <dbReference type="ARBA" id="ARBA00022989"/>
    </source>
</evidence>
<feature type="transmembrane region" description="Helical" evidence="6">
    <location>
        <begin position="390"/>
        <end position="408"/>
    </location>
</feature>
<evidence type="ECO:0000256" key="5">
    <source>
        <dbReference type="SAM" id="MobiDB-lite"/>
    </source>
</evidence>
<dbReference type="PANTHER" id="PTHR46726">
    <property type="entry name" value="TWO PORE CHANNEL 3"/>
    <property type="match status" value="1"/>
</dbReference>
<keyword evidence="4 6" id="KW-0472">Membrane</keyword>
<feature type="transmembrane region" description="Helical" evidence="6">
    <location>
        <begin position="170"/>
        <end position="193"/>
    </location>
</feature>
<evidence type="ECO:0000256" key="2">
    <source>
        <dbReference type="ARBA" id="ARBA00022692"/>
    </source>
</evidence>
<dbReference type="AlphaFoldDB" id="A0AAQ6ABW2"/>
<feature type="region of interest" description="Disordered" evidence="5">
    <location>
        <begin position="721"/>
        <end position="744"/>
    </location>
</feature>
<proteinExistence type="predicted"/>
<dbReference type="GeneTree" id="ENSGT00940000162755"/>
<comment type="subcellular location">
    <subcellularLocation>
        <location evidence="1">Membrane</location>
        <topology evidence="1">Multi-pass membrane protein</topology>
    </subcellularLocation>
</comment>
<organism evidence="8 9">
    <name type="scientific">Amphiprion ocellaris</name>
    <name type="common">Clown anemonefish</name>
    <dbReference type="NCBI Taxonomy" id="80972"/>
    <lineage>
        <taxon>Eukaryota</taxon>
        <taxon>Metazoa</taxon>
        <taxon>Chordata</taxon>
        <taxon>Craniata</taxon>
        <taxon>Vertebrata</taxon>
        <taxon>Euteleostomi</taxon>
        <taxon>Actinopterygii</taxon>
        <taxon>Neopterygii</taxon>
        <taxon>Teleostei</taxon>
        <taxon>Neoteleostei</taxon>
        <taxon>Acanthomorphata</taxon>
        <taxon>Ovalentaria</taxon>
        <taxon>Pomacentridae</taxon>
        <taxon>Amphiprion</taxon>
    </lineage>
</organism>
<dbReference type="GO" id="GO:0005216">
    <property type="term" value="F:monoatomic ion channel activity"/>
    <property type="evidence" value="ECO:0007669"/>
    <property type="project" value="InterPro"/>
</dbReference>
<keyword evidence="9" id="KW-1185">Reference proteome</keyword>
<evidence type="ECO:0000259" key="7">
    <source>
        <dbReference type="Pfam" id="PF00520"/>
    </source>
</evidence>
<feature type="transmembrane region" description="Helical" evidence="6">
    <location>
        <begin position="580"/>
        <end position="602"/>
    </location>
</feature>
<feature type="transmembrane region" description="Helical" evidence="6">
    <location>
        <begin position="43"/>
        <end position="62"/>
    </location>
</feature>
<feature type="transmembrane region" description="Helical" evidence="6">
    <location>
        <begin position="109"/>
        <end position="128"/>
    </location>
</feature>
<dbReference type="Gene3D" id="1.10.287.70">
    <property type="match status" value="2"/>
</dbReference>
<reference evidence="8" key="3">
    <citation type="submission" date="2025-09" db="UniProtKB">
        <authorList>
            <consortium name="Ensembl"/>
        </authorList>
    </citation>
    <scope>IDENTIFICATION</scope>
</reference>
<feature type="transmembrane region" description="Helical" evidence="6">
    <location>
        <begin position="420"/>
        <end position="436"/>
    </location>
</feature>
<dbReference type="Proteomes" id="UP001501940">
    <property type="component" value="Chromosome 4"/>
</dbReference>
<keyword evidence="2 6" id="KW-0812">Transmembrane</keyword>
<feature type="transmembrane region" description="Helical" evidence="6">
    <location>
        <begin position="448"/>
        <end position="469"/>
    </location>
</feature>
<dbReference type="InterPro" id="IPR005821">
    <property type="entry name" value="Ion_trans_dom"/>
</dbReference>
<feature type="transmembrane region" description="Helical" evidence="6">
    <location>
        <begin position="237"/>
        <end position="263"/>
    </location>
</feature>
<feature type="transmembrane region" description="Helical" evidence="6">
    <location>
        <begin position="68"/>
        <end position="88"/>
    </location>
</feature>
<dbReference type="InterPro" id="IPR027359">
    <property type="entry name" value="Volt_channel_dom_sf"/>
</dbReference>
<dbReference type="Pfam" id="PF00520">
    <property type="entry name" value="Ion_trans"/>
    <property type="match status" value="2"/>
</dbReference>
<accession>A0AAQ6ABW2</accession>
<dbReference type="SUPFAM" id="SSF81324">
    <property type="entry name" value="Voltage-gated potassium channels"/>
    <property type="match status" value="2"/>
</dbReference>
<feature type="domain" description="Ion transport" evidence="7">
    <location>
        <begin position="45"/>
        <end position="269"/>
    </location>
</feature>
<protein>
    <recommendedName>
        <fullName evidence="7">Ion transport domain-containing protein</fullName>
    </recommendedName>
</protein>
<dbReference type="PANTHER" id="PTHR46726:SF1">
    <property type="entry name" value="TWO-PORE CALCIUM CHANNEL 3"/>
    <property type="match status" value="1"/>
</dbReference>
<keyword evidence="3 6" id="KW-1133">Transmembrane helix</keyword>
<evidence type="ECO:0000313" key="9">
    <source>
        <dbReference type="Proteomes" id="UP001501940"/>
    </source>
</evidence>
<dbReference type="GO" id="GO:0016020">
    <property type="term" value="C:membrane"/>
    <property type="evidence" value="ECO:0007669"/>
    <property type="project" value="UniProtKB-SubCell"/>
</dbReference>
<dbReference type="Ensembl" id="ENSAOCT00000044438.1">
    <property type="protein sequence ID" value="ENSAOCP00000074582.1"/>
    <property type="gene ID" value="ENSAOCG00000031998.1"/>
</dbReference>
<feature type="transmembrane region" description="Helical" evidence="6">
    <location>
        <begin position="481"/>
        <end position="497"/>
    </location>
</feature>
<feature type="transmembrane region" description="Helical" evidence="6">
    <location>
        <begin position="509"/>
        <end position="531"/>
    </location>
</feature>
<dbReference type="Gene3D" id="1.20.120.350">
    <property type="entry name" value="Voltage-gated potassium channels. Chain C"/>
    <property type="match status" value="1"/>
</dbReference>
<evidence type="ECO:0000256" key="4">
    <source>
        <dbReference type="ARBA" id="ARBA00023136"/>
    </source>
</evidence>
<feature type="transmembrane region" description="Helical" evidence="6">
    <location>
        <begin position="205"/>
        <end position="225"/>
    </location>
</feature>
<evidence type="ECO:0000313" key="8">
    <source>
        <dbReference type="Ensembl" id="ENSAOCP00000074582.1"/>
    </source>
</evidence>
<sequence length="744" mass="85063">GRYPFSSDFDLAAIYVSDAQYNRNIYFDTSPQAVRLYLLYNHWVLKVLLYFFILVDLSLALFEEPAVVPLPSWVTMLVELLCLLVFTLRLIHYAKVIPRDKFWKDPKNICIIVILLLTLVDMIIYGALKAANCYGVRWSRVLRPLLLVNVTEGRQLRRAFRSIRNALPQIFYVFLLFMFSVLMFSLMALKLLGKRGLTTIEGAPYFTSYLEIVFDLYVLVTTANSPDVMMPAYNASFVFAIFFILYILINTYIFMSVFLAVVYNNYKKYLKEEVRQLVRAKRHKMVRAFAVLQEQKEEGGEPVVSQASWNQVVHLVQPDISNAHRELLWSVCDDKNQGAIGKVAFVQLADLLNIEVITIKSRPHPLNSLCPAFYQSAPSRLLCRMVQHRAFVIVYDLIILVNAVFIGLDEENPMIANSEWVFLALYMLEILLKLYVFEPRAFFSRHSFWNWFDTIIVVSALVATIVNSAMKSSGGYTSRQILDIVFILRVLRLIRVVDSIKRFRTIINTLIRIGPAILTFGQLIIVVYYIFAMVGMELFKNKVKFYEDTSDPAKAYCGNPLLKGTAFAQLNYCKNNFNNVVSSFILLVELTVVNQCSGFATVTHMSARIFFVIFHIMVVIVIINIFVAFVLEAFFVEYSVDKSDLQTSLEKKIEELELAVAQEKLEDNLVNAMETIDNDLGTSQSAAANVPSLMFKIASKRYRTVDALLQRMFEADLDPEDFAEHDDPEAQGNGNFANPTFSSA</sequence>